<evidence type="ECO:0000256" key="1">
    <source>
        <dbReference type="SAM" id="Phobius"/>
    </source>
</evidence>
<reference evidence="3" key="1">
    <citation type="submission" date="2022-05" db="EMBL/GenBank/DDBJ databases">
        <title>Expanded diversity of anoxic marine methylotrophy in a Black Sea sulfate reducing microorganism.</title>
        <authorList>
            <person name="Fischer P.Q."/>
            <person name="Stams A.J.M."/>
            <person name="Villanueva L."/>
            <person name="Sousa D.Z."/>
        </authorList>
    </citation>
    <scope>NUCLEOTIDE SEQUENCE</scope>
    <source>
        <strain evidence="3">P130</strain>
    </source>
</reference>
<comment type="caution">
    <text evidence="3">The sequence shown here is derived from an EMBL/GenBank/DDBJ whole genome shotgun (WGS) entry which is preliminary data.</text>
</comment>
<feature type="transmembrane region" description="Helical" evidence="1">
    <location>
        <begin position="40"/>
        <end position="58"/>
    </location>
</feature>
<proteinExistence type="predicted"/>
<dbReference type="RefSeq" id="WP_302049024.1">
    <property type="nucleotide sequence ID" value="NZ_JAMJEV010000010.1"/>
</dbReference>
<accession>A0ABT8QR87</accession>
<feature type="transmembrane region" description="Helical" evidence="1">
    <location>
        <begin position="239"/>
        <end position="261"/>
    </location>
</feature>
<name>A0ABT8QR87_9FIRM</name>
<dbReference type="Pfam" id="PF05569">
    <property type="entry name" value="Peptidase_M56"/>
    <property type="match status" value="1"/>
</dbReference>
<dbReference type="CDD" id="cd07341">
    <property type="entry name" value="M56_BlaR1_MecR1_like"/>
    <property type="match status" value="1"/>
</dbReference>
<protein>
    <submittedName>
        <fullName evidence="3">M56 family metallopeptidase</fullName>
    </submittedName>
</protein>
<dbReference type="InterPro" id="IPR052173">
    <property type="entry name" value="Beta-lactam_resp_regulator"/>
</dbReference>
<organism evidence="3 4">
    <name type="scientific">Desulfosporosinus nitroreducens</name>
    <dbReference type="NCBI Taxonomy" id="2018668"/>
    <lineage>
        <taxon>Bacteria</taxon>
        <taxon>Bacillati</taxon>
        <taxon>Bacillota</taxon>
        <taxon>Clostridia</taxon>
        <taxon>Eubacteriales</taxon>
        <taxon>Desulfitobacteriaceae</taxon>
        <taxon>Desulfosporosinus</taxon>
    </lineage>
</organism>
<dbReference type="InterPro" id="IPR008756">
    <property type="entry name" value="Peptidase_M56"/>
</dbReference>
<gene>
    <name evidence="3" type="ORF">M8H41_13540</name>
</gene>
<keyword evidence="1" id="KW-0812">Transmembrane</keyword>
<dbReference type="EMBL" id="JAMJEV010000010">
    <property type="protein sequence ID" value="MDO0823869.1"/>
    <property type="molecule type" value="Genomic_DNA"/>
</dbReference>
<keyword evidence="4" id="KW-1185">Reference proteome</keyword>
<evidence type="ECO:0000313" key="4">
    <source>
        <dbReference type="Proteomes" id="UP001176021"/>
    </source>
</evidence>
<evidence type="ECO:0000259" key="2">
    <source>
        <dbReference type="Pfam" id="PF05569"/>
    </source>
</evidence>
<keyword evidence="1" id="KW-1133">Transmembrane helix</keyword>
<dbReference type="Proteomes" id="UP001176021">
    <property type="component" value="Unassembled WGS sequence"/>
</dbReference>
<feature type="domain" description="Peptidase M56" evidence="2">
    <location>
        <begin position="11"/>
        <end position="324"/>
    </location>
</feature>
<keyword evidence="1" id="KW-0472">Membrane</keyword>
<feature type="transmembrane region" description="Helical" evidence="1">
    <location>
        <begin position="6"/>
        <end position="28"/>
    </location>
</feature>
<dbReference type="PANTHER" id="PTHR34978">
    <property type="entry name" value="POSSIBLE SENSOR-TRANSDUCER PROTEIN BLAR"/>
    <property type="match status" value="1"/>
</dbReference>
<evidence type="ECO:0000313" key="3">
    <source>
        <dbReference type="EMBL" id="MDO0823869.1"/>
    </source>
</evidence>
<sequence length="667" mass="74069">MSFLLPVFQWVLNVSVMAGILTIVIILLKLLLGNKLNVKWHSWVWFLVMIRLLVPYAPETPFSVFNLWGFFSGAPNYTMSEQQINLIDNSGSAQNNGGNQPDLHNGVIGTTLPDSSGSPNSTNTHDFYLLLFCAVWLAGIAGFGFLTLVKERKFIRELKNYRPCADEKILALCASCQCRLGLSGSLVILETDNRKSPSVCGLIHPKLLMPAGIGTQLTYAELEYVILHELAHLKRKDTAVYFLISIMQIIHWFNPVLWVAFSRWRQDSEIACDAYVLSKIGANHSGDYGRVIIKLLENCSRKNAYGTVGLLGRKSQIQRRITMISLFGKGSYKWSVLSVALILVLGAVLLTNAQTMNGEDTADAALKAYESHMLDVDKDIAGSFQLSLADLKKVDEQPLYDQQEEQSDSTLLGVLSQVRRTLDYGDIKPSAYLKQDGQSGYILQKKADGTNHLYTIAYKQGWAIIKTDSAPGQKMSKVIDEIGDKVYSPLTEAQLNQYLAENKISPLAVQNIGNFTVVLDKVKREDKSDQEKNIVPENISTLIETRRLTADQDGNIIHDGGGGGNDNSDIVPVSIGVSGGSSQYGRIMYARVIINDSNLSKDADRITCYYANNITTTTPVDNQKAFIIPLPQEKAELLRQEARKLTNVIISDKNGKVLFDQNEWTKN</sequence>
<dbReference type="PANTHER" id="PTHR34978:SF3">
    <property type="entry name" value="SLR0241 PROTEIN"/>
    <property type="match status" value="1"/>
</dbReference>
<feature type="transmembrane region" description="Helical" evidence="1">
    <location>
        <begin position="127"/>
        <end position="149"/>
    </location>
</feature>